<sequence length="263" mass="28303">MAADGSPRPGAISPGAEVCCTADTWPDPAVLDRLFTGAQARDLVAYTLGELAPGRTAVVSSFGADSAILLHLVAQVDRSTPVIFLETGKHFPETLAHRDRLIERLGLSDVRSVAPDPEALRRFDPAGGLHAVDPDLCCALRKEEPLERALAGFDVWLTGRRRHQTASRRTMPLVERDGRRLKVNPLAGWDASDVSAYMTIHELPSHPLVARGYPSIGCAPCTSPVAAGEDERAGRWRGTGKTECGIHLTRNGALVRIIPAGRQ</sequence>
<dbReference type="InterPro" id="IPR014729">
    <property type="entry name" value="Rossmann-like_a/b/a_fold"/>
</dbReference>
<feature type="domain" description="Phosphoadenosine phosphosulphate reductase" evidence="5">
    <location>
        <begin position="57"/>
        <end position="224"/>
    </location>
</feature>
<dbReference type="GO" id="GO:0051539">
    <property type="term" value="F:4 iron, 4 sulfur cluster binding"/>
    <property type="evidence" value="ECO:0007669"/>
    <property type="project" value="UniProtKB-UniRule"/>
</dbReference>
<dbReference type="Gene3D" id="3.40.50.620">
    <property type="entry name" value="HUPs"/>
    <property type="match status" value="1"/>
</dbReference>
<dbReference type="CDD" id="cd23945">
    <property type="entry name" value="PAPS_reductase"/>
    <property type="match status" value="1"/>
</dbReference>
<dbReference type="PIRSF" id="PIRSF000857">
    <property type="entry name" value="PAPS_reductase"/>
    <property type="match status" value="1"/>
</dbReference>
<comment type="caution">
    <text evidence="6">The sequence shown here is derived from an EMBL/GenBank/DDBJ whole genome shotgun (WGS) entry which is preliminary data.</text>
</comment>
<dbReference type="GO" id="GO:0005737">
    <property type="term" value="C:cytoplasm"/>
    <property type="evidence" value="ECO:0007669"/>
    <property type="project" value="UniProtKB-SubCell"/>
</dbReference>
<dbReference type="SUPFAM" id="SSF52402">
    <property type="entry name" value="Adenine nucleotide alpha hydrolases-like"/>
    <property type="match status" value="1"/>
</dbReference>
<dbReference type="PANTHER" id="PTHR46509:SF1">
    <property type="entry name" value="PHOSPHOADENOSINE PHOSPHOSULFATE REDUCTASE"/>
    <property type="match status" value="1"/>
</dbReference>
<comment type="catalytic activity">
    <reaction evidence="4">
        <text>[thioredoxin]-disulfide + sulfite + AMP + 2 H(+) = adenosine 5'-phosphosulfate + [thioredoxin]-dithiol</text>
        <dbReference type="Rhea" id="RHEA:21976"/>
        <dbReference type="Rhea" id="RHEA-COMP:10698"/>
        <dbReference type="Rhea" id="RHEA-COMP:10700"/>
        <dbReference type="ChEBI" id="CHEBI:15378"/>
        <dbReference type="ChEBI" id="CHEBI:17359"/>
        <dbReference type="ChEBI" id="CHEBI:29950"/>
        <dbReference type="ChEBI" id="CHEBI:50058"/>
        <dbReference type="ChEBI" id="CHEBI:58243"/>
        <dbReference type="ChEBI" id="CHEBI:456215"/>
        <dbReference type="EC" id="1.8.4.10"/>
    </reaction>
</comment>
<name>A0A4R3M5E2_9HYPH</name>
<feature type="binding site" evidence="4">
    <location>
        <position position="138"/>
    </location>
    <ligand>
        <name>[4Fe-4S] cluster</name>
        <dbReference type="ChEBI" id="CHEBI:49883"/>
    </ligand>
</feature>
<dbReference type="GO" id="GO:0043866">
    <property type="term" value="F:adenylyl-sulfate reductase (thioredoxin) activity"/>
    <property type="evidence" value="ECO:0007669"/>
    <property type="project" value="UniProtKB-EC"/>
</dbReference>
<evidence type="ECO:0000313" key="6">
    <source>
        <dbReference type="EMBL" id="TCT06445.1"/>
    </source>
</evidence>
<feature type="binding site" evidence="4">
    <location>
        <position position="218"/>
    </location>
    <ligand>
        <name>[4Fe-4S] cluster</name>
        <dbReference type="ChEBI" id="CHEBI:49883"/>
    </ligand>
</feature>
<comment type="cofactor">
    <cofactor evidence="4">
        <name>[4Fe-4S] cluster</name>
        <dbReference type="ChEBI" id="CHEBI:49883"/>
    </cofactor>
    <text evidence="4">Binds 1 [4Fe-4S] cluster per subunit.</text>
</comment>
<evidence type="ECO:0000256" key="2">
    <source>
        <dbReference type="ARBA" id="ARBA00023002"/>
    </source>
</evidence>
<feature type="binding site" evidence="4">
    <location>
        <position position="221"/>
    </location>
    <ligand>
        <name>[4Fe-4S] cluster</name>
        <dbReference type="ChEBI" id="CHEBI:49883"/>
    </ligand>
</feature>
<evidence type="ECO:0000256" key="1">
    <source>
        <dbReference type="ARBA" id="ARBA00009732"/>
    </source>
</evidence>
<dbReference type="NCBIfam" id="TIGR00434">
    <property type="entry name" value="cysH"/>
    <property type="match status" value="1"/>
</dbReference>
<dbReference type="Proteomes" id="UP000295678">
    <property type="component" value="Unassembled WGS sequence"/>
</dbReference>
<comment type="pathway">
    <text evidence="3 4">Sulfur metabolism; hydrogen sulfide biosynthesis; sulfite from sulfate.</text>
</comment>
<dbReference type="Pfam" id="PF01507">
    <property type="entry name" value="PAPS_reduct"/>
    <property type="match status" value="1"/>
</dbReference>
<feature type="binding site" evidence="4">
    <location>
        <position position="137"/>
    </location>
    <ligand>
        <name>[4Fe-4S] cluster</name>
        <dbReference type="ChEBI" id="CHEBI:49883"/>
    </ligand>
</feature>
<keyword evidence="7" id="KW-1185">Reference proteome</keyword>
<comment type="similarity">
    <text evidence="1 4">Belongs to the PAPS reductase family. CysH subfamily.</text>
</comment>
<evidence type="ECO:0000259" key="5">
    <source>
        <dbReference type="Pfam" id="PF01507"/>
    </source>
</evidence>
<proteinExistence type="inferred from homology"/>
<dbReference type="AlphaFoldDB" id="A0A4R3M5E2"/>
<evidence type="ECO:0000256" key="4">
    <source>
        <dbReference type="HAMAP-Rule" id="MF_00063"/>
    </source>
</evidence>
<keyword evidence="4" id="KW-0411">Iron-sulfur</keyword>
<feature type="active site" description="Nucleophile; cysteine thiosulfonate intermediate" evidence="4">
    <location>
        <position position="244"/>
    </location>
</feature>
<dbReference type="EC" id="1.8.4.10" evidence="4"/>
<dbReference type="HAMAP" id="MF_00063">
    <property type="entry name" value="CysH"/>
    <property type="match status" value="1"/>
</dbReference>
<dbReference type="RefSeq" id="WP_132807517.1">
    <property type="nucleotide sequence ID" value="NZ_SMAK01000011.1"/>
</dbReference>
<keyword evidence="4" id="KW-0963">Cytoplasm</keyword>
<evidence type="ECO:0000313" key="7">
    <source>
        <dbReference type="Proteomes" id="UP000295678"/>
    </source>
</evidence>
<dbReference type="InterPro" id="IPR004511">
    <property type="entry name" value="PAPS/APS_Rdtase"/>
</dbReference>
<keyword evidence="4" id="KW-0408">Iron</keyword>
<dbReference type="GO" id="GO:0004604">
    <property type="term" value="F:phosphoadenylyl-sulfate reductase (thioredoxin) activity"/>
    <property type="evidence" value="ECO:0007669"/>
    <property type="project" value="UniProtKB-UniRule"/>
</dbReference>
<dbReference type="OrthoDB" id="9794018at2"/>
<reference evidence="6 7" key="1">
    <citation type="submission" date="2019-03" db="EMBL/GenBank/DDBJ databases">
        <title>Genomic Encyclopedia of Type Strains, Phase IV (KMG-IV): sequencing the most valuable type-strain genomes for metagenomic binning, comparative biology and taxonomic classification.</title>
        <authorList>
            <person name="Goeker M."/>
        </authorList>
    </citation>
    <scope>NUCLEOTIDE SEQUENCE [LARGE SCALE GENOMIC DNA]</scope>
    <source>
        <strain evidence="6 7">DSM 19345</strain>
    </source>
</reference>
<dbReference type="GO" id="GO:0070814">
    <property type="term" value="P:hydrogen sulfide biosynthetic process"/>
    <property type="evidence" value="ECO:0007669"/>
    <property type="project" value="UniProtKB-UniRule"/>
</dbReference>
<dbReference type="PANTHER" id="PTHR46509">
    <property type="entry name" value="PHOSPHOADENOSINE PHOSPHOSULFATE REDUCTASE"/>
    <property type="match status" value="1"/>
</dbReference>
<dbReference type="EMBL" id="SMAK01000011">
    <property type="protein sequence ID" value="TCT06445.1"/>
    <property type="molecule type" value="Genomic_DNA"/>
</dbReference>
<comment type="function">
    <text evidence="4">Catalyzes the formation of sulfite from adenosine 5'-phosphosulfate (APS) using thioredoxin as an electron donor.</text>
</comment>
<dbReference type="GO" id="GO:0046872">
    <property type="term" value="F:metal ion binding"/>
    <property type="evidence" value="ECO:0007669"/>
    <property type="project" value="UniProtKB-KW"/>
</dbReference>
<dbReference type="NCBIfam" id="NF002537">
    <property type="entry name" value="PRK02090.1"/>
    <property type="match status" value="1"/>
</dbReference>
<keyword evidence="2 4" id="KW-0560">Oxidoreductase</keyword>
<keyword evidence="4" id="KW-0479">Metal-binding</keyword>
<protein>
    <recommendedName>
        <fullName evidence="4">Adenosine 5'-phosphosulfate reductase</fullName>
        <shortName evidence="4">APS reductase</shortName>
        <ecNumber evidence="4">1.8.4.10</ecNumber>
    </recommendedName>
    <alternativeName>
        <fullName evidence="4">5'-adenylylsulfate reductase</fullName>
    </alternativeName>
    <alternativeName>
        <fullName evidence="4">Thioredoxin-dependent 5'-adenylylsulfate reductase</fullName>
    </alternativeName>
</protein>
<dbReference type="InterPro" id="IPR002500">
    <property type="entry name" value="PAPS_reduct_dom"/>
</dbReference>
<dbReference type="GO" id="GO:0019379">
    <property type="term" value="P:sulfate assimilation, phosphoadenylyl sulfate reduction by phosphoadenylyl-sulfate reductase (thioredoxin)"/>
    <property type="evidence" value="ECO:0007669"/>
    <property type="project" value="UniProtKB-UniRule"/>
</dbReference>
<accession>A0A4R3M5E2</accession>
<comment type="subcellular location">
    <subcellularLocation>
        <location evidence="4">Cytoplasm</location>
    </subcellularLocation>
</comment>
<gene>
    <name evidence="4" type="primary">cysH</name>
    <name evidence="6" type="ORF">EDC22_11128</name>
</gene>
<organism evidence="6 7">
    <name type="scientific">Tepidamorphus gemmatus</name>
    <dbReference type="NCBI Taxonomy" id="747076"/>
    <lineage>
        <taxon>Bacteria</taxon>
        <taxon>Pseudomonadati</taxon>
        <taxon>Pseudomonadota</taxon>
        <taxon>Alphaproteobacteria</taxon>
        <taxon>Hyphomicrobiales</taxon>
        <taxon>Tepidamorphaceae</taxon>
        <taxon>Tepidamorphus</taxon>
    </lineage>
</organism>
<evidence type="ECO:0000256" key="3">
    <source>
        <dbReference type="ARBA" id="ARBA00024327"/>
    </source>
</evidence>